<evidence type="ECO:0000256" key="2">
    <source>
        <dbReference type="ARBA" id="ARBA00022801"/>
    </source>
</evidence>
<dbReference type="Proteomes" id="UP000295280">
    <property type="component" value="Unassembled WGS sequence"/>
</dbReference>
<accession>A0A9Q8CJ97</accession>
<proteinExistence type="inferred from homology"/>
<evidence type="ECO:0000259" key="4">
    <source>
        <dbReference type="Pfam" id="PF07687"/>
    </source>
</evidence>
<dbReference type="InterPro" id="IPR036264">
    <property type="entry name" value="Bact_exopeptidase_dim_dom"/>
</dbReference>
<keyword evidence="2" id="KW-0378">Hydrolase</keyword>
<feature type="domain" description="Peptidase M20 dimerisation" evidence="4">
    <location>
        <begin position="183"/>
        <end position="278"/>
    </location>
</feature>
<dbReference type="Pfam" id="PF07687">
    <property type="entry name" value="M20_dimer"/>
    <property type="match status" value="1"/>
</dbReference>
<dbReference type="NCBIfam" id="TIGR01891">
    <property type="entry name" value="amidohydrolases"/>
    <property type="match status" value="1"/>
</dbReference>
<comment type="cofactor">
    <cofactor evidence="3">
        <name>Mn(2+)</name>
        <dbReference type="ChEBI" id="CHEBI:29035"/>
    </cofactor>
    <text evidence="3">The Mn(2+) ion enhances activity.</text>
</comment>
<dbReference type="AlphaFoldDB" id="A0A9Q8CJ97"/>
<reference evidence="5 6" key="1">
    <citation type="submission" date="2019-01" db="EMBL/GenBank/DDBJ databases">
        <title>Draft genome sequences of the type strains of six Macrococcus species.</title>
        <authorList>
            <person name="Mazhar S."/>
            <person name="Altermann E."/>
            <person name="Hill C."/>
            <person name="Mcauliffe O."/>
        </authorList>
    </citation>
    <scope>NUCLEOTIDE SEQUENCE [LARGE SCALE GENOMIC DNA]</scope>
    <source>
        <strain evidence="5 6">ATCC 51828</strain>
    </source>
</reference>
<dbReference type="PIRSF" id="PIRSF005962">
    <property type="entry name" value="Pept_M20D_amidohydro"/>
    <property type="match status" value="1"/>
</dbReference>
<dbReference type="GO" id="GO:0046872">
    <property type="term" value="F:metal ion binding"/>
    <property type="evidence" value="ECO:0007669"/>
    <property type="project" value="UniProtKB-KW"/>
</dbReference>
<dbReference type="Gene3D" id="3.30.70.360">
    <property type="match status" value="1"/>
</dbReference>
<dbReference type="OrthoDB" id="2985724at2"/>
<sequence length="390" mass="43645">MSRYDQYKEKVIVYRRYMHEHPELSFEEYETAKYIRQILSALPNCKVIQLTETSTVAVFNEGKGKKIGLRADIDALPVGEECDHLEYKSRAEGKMHACGHDGHAAILLGAAHYFNDHSERLANEIHCIFQHAEELIPGGAREMVATGYFDDFDFIYGHHLWAIMDTGLIDIKSGPASANSDLYELTIQGKGGHSSQPHLCIDPIVIGSQFISALQTITSRQIDPYDSAVISNTVFQAGVVGAENVIPEKILLKGSVRTTTDSARSLIESQLKNMIDHLCGMYGASYDFNYIRGYDAVINDDKMTAEVRKIAEGLYPGKIITEPPMMGGEDFSAFSRLVPSVYTFIGSGLKDEESRHPHHHPRFEMDEESFEIGFEMFVEVAEQIFSNEAC</sequence>
<dbReference type="SUPFAM" id="SSF53187">
    <property type="entry name" value="Zn-dependent exopeptidases"/>
    <property type="match status" value="1"/>
</dbReference>
<feature type="binding site" evidence="3">
    <location>
        <position position="159"/>
    </location>
    <ligand>
        <name>Mn(2+)</name>
        <dbReference type="ChEBI" id="CHEBI:29035"/>
        <label>2</label>
    </ligand>
</feature>
<keyword evidence="6" id="KW-1185">Reference proteome</keyword>
<gene>
    <name evidence="5" type="ORF">ERX40_09680</name>
</gene>
<comment type="similarity">
    <text evidence="1">Belongs to the peptidase M20 family.</text>
</comment>
<evidence type="ECO:0000313" key="6">
    <source>
        <dbReference type="Proteomes" id="UP000295280"/>
    </source>
</evidence>
<dbReference type="PANTHER" id="PTHR11014:SF63">
    <property type="entry name" value="METALLOPEPTIDASE, PUTATIVE (AFU_ORTHOLOGUE AFUA_6G09600)-RELATED"/>
    <property type="match status" value="1"/>
</dbReference>
<protein>
    <submittedName>
        <fullName evidence="5">Amidohydrolase</fullName>
    </submittedName>
</protein>
<evidence type="ECO:0000256" key="3">
    <source>
        <dbReference type="PIRSR" id="PIRSR005962-1"/>
    </source>
</evidence>
<keyword evidence="3" id="KW-0464">Manganese</keyword>
<dbReference type="EMBL" id="SCWD01000005">
    <property type="protein sequence ID" value="TDL96616.1"/>
    <property type="molecule type" value="Genomic_DNA"/>
</dbReference>
<comment type="caution">
    <text evidence="5">The sequence shown here is derived from an EMBL/GenBank/DDBJ whole genome shotgun (WGS) entry which is preliminary data.</text>
</comment>
<feature type="binding site" evidence="3">
    <location>
        <position position="134"/>
    </location>
    <ligand>
        <name>Mn(2+)</name>
        <dbReference type="ChEBI" id="CHEBI:29035"/>
        <label>2</label>
    </ligand>
</feature>
<dbReference type="Gene3D" id="3.40.630.10">
    <property type="entry name" value="Zn peptidases"/>
    <property type="match status" value="1"/>
</dbReference>
<keyword evidence="3" id="KW-0479">Metal-binding</keyword>
<organism evidence="5 6">
    <name type="scientific">Macrococcus carouselicus</name>
    <dbReference type="NCBI Taxonomy" id="69969"/>
    <lineage>
        <taxon>Bacteria</taxon>
        <taxon>Bacillati</taxon>
        <taxon>Bacillota</taxon>
        <taxon>Bacilli</taxon>
        <taxon>Bacillales</taxon>
        <taxon>Staphylococcaceae</taxon>
        <taxon>Macrococcus</taxon>
    </lineage>
</organism>
<dbReference type="RefSeq" id="WP_133418300.1">
    <property type="nucleotide sequence ID" value="NZ_SCWD01000005.1"/>
</dbReference>
<dbReference type="InterPro" id="IPR017439">
    <property type="entry name" value="Amidohydrolase"/>
</dbReference>
<dbReference type="Pfam" id="PF01546">
    <property type="entry name" value="Peptidase_M20"/>
    <property type="match status" value="1"/>
</dbReference>
<feature type="binding site" evidence="3">
    <location>
        <position position="359"/>
    </location>
    <ligand>
        <name>Mn(2+)</name>
        <dbReference type="ChEBI" id="CHEBI:29035"/>
        <label>2</label>
    </ligand>
</feature>
<dbReference type="InterPro" id="IPR011650">
    <property type="entry name" value="Peptidase_M20_dimer"/>
</dbReference>
<evidence type="ECO:0000313" key="5">
    <source>
        <dbReference type="EMBL" id="TDL96616.1"/>
    </source>
</evidence>
<name>A0A9Q8CJ97_9STAP</name>
<dbReference type="InterPro" id="IPR002933">
    <property type="entry name" value="Peptidase_M20"/>
</dbReference>
<dbReference type="FunFam" id="3.30.70.360:FF:000001">
    <property type="entry name" value="N-acetyldiaminopimelate deacetylase"/>
    <property type="match status" value="1"/>
</dbReference>
<dbReference type="GO" id="GO:0019877">
    <property type="term" value="P:diaminopimelate biosynthetic process"/>
    <property type="evidence" value="ECO:0007669"/>
    <property type="project" value="UniProtKB-ARBA"/>
</dbReference>
<feature type="binding site" evidence="3">
    <location>
        <position position="98"/>
    </location>
    <ligand>
        <name>Mn(2+)</name>
        <dbReference type="ChEBI" id="CHEBI:29035"/>
        <label>2</label>
    </ligand>
</feature>
<feature type="binding site" evidence="3">
    <location>
        <position position="100"/>
    </location>
    <ligand>
        <name>Mn(2+)</name>
        <dbReference type="ChEBI" id="CHEBI:29035"/>
        <label>2</label>
    </ligand>
</feature>
<evidence type="ECO:0000256" key="1">
    <source>
        <dbReference type="ARBA" id="ARBA00006153"/>
    </source>
</evidence>
<dbReference type="PANTHER" id="PTHR11014">
    <property type="entry name" value="PEPTIDASE M20 FAMILY MEMBER"/>
    <property type="match status" value="1"/>
</dbReference>
<dbReference type="GO" id="GO:0050118">
    <property type="term" value="F:N-acetyldiaminopimelate deacetylase activity"/>
    <property type="evidence" value="ECO:0007669"/>
    <property type="project" value="UniProtKB-ARBA"/>
</dbReference>
<dbReference type="SUPFAM" id="SSF55031">
    <property type="entry name" value="Bacterial exopeptidase dimerisation domain"/>
    <property type="match status" value="1"/>
</dbReference>